<dbReference type="Pfam" id="PF25238">
    <property type="entry name" value="OGFOD2-like"/>
    <property type="match status" value="1"/>
</dbReference>
<evidence type="ECO:0000256" key="5">
    <source>
        <dbReference type="ARBA" id="ARBA00023004"/>
    </source>
</evidence>
<reference evidence="8 9" key="1">
    <citation type="submission" date="2023-01" db="EMBL/GenBank/DDBJ databases">
        <authorList>
            <person name="Kreplak J."/>
        </authorList>
    </citation>
    <scope>NUCLEOTIDE SEQUENCE [LARGE SCALE GENOMIC DNA]</scope>
</reference>
<dbReference type="PANTHER" id="PTHR24014">
    <property type="entry name" value="2-OXOGLUTARATE AND IRON-DEPENDENT OXYGENASE DOMAIN-CONTAINING PROTEIN 2"/>
    <property type="match status" value="1"/>
</dbReference>
<protein>
    <recommendedName>
        <fullName evidence="7">Fe2OG dioxygenase domain-containing protein</fullName>
    </recommendedName>
</protein>
<evidence type="ECO:0000313" key="8">
    <source>
        <dbReference type="EMBL" id="CAI8604997.1"/>
    </source>
</evidence>
<evidence type="ECO:0000256" key="1">
    <source>
        <dbReference type="ARBA" id="ARBA00001961"/>
    </source>
</evidence>
<evidence type="ECO:0000256" key="3">
    <source>
        <dbReference type="ARBA" id="ARBA00022964"/>
    </source>
</evidence>
<dbReference type="SMART" id="SM00702">
    <property type="entry name" value="P4Hc"/>
    <property type="match status" value="1"/>
</dbReference>
<dbReference type="PANTHER" id="PTHR24014:SF20">
    <property type="entry name" value="2OG-FE(II) OXYGENASE FAMILY OXIDOREDUCTASE"/>
    <property type="match status" value="1"/>
</dbReference>
<dbReference type="InterPro" id="IPR005123">
    <property type="entry name" value="Oxoglu/Fe-dep_dioxygenase_dom"/>
</dbReference>
<dbReference type="GO" id="GO:0016705">
    <property type="term" value="F:oxidoreductase activity, acting on paired donors, with incorporation or reduction of molecular oxygen"/>
    <property type="evidence" value="ECO:0007669"/>
    <property type="project" value="InterPro"/>
</dbReference>
<keyword evidence="9" id="KW-1185">Reference proteome</keyword>
<name>A0AAV1A9B7_VICFA</name>
<organism evidence="8 9">
    <name type="scientific">Vicia faba</name>
    <name type="common">Broad bean</name>
    <name type="synonym">Faba vulgaris</name>
    <dbReference type="NCBI Taxonomy" id="3906"/>
    <lineage>
        <taxon>Eukaryota</taxon>
        <taxon>Viridiplantae</taxon>
        <taxon>Streptophyta</taxon>
        <taxon>Embryophyta</taxon>
        <taxon>Tracheophyta</taxon>
        <taxon>Spermatophyta</taxon>
        <taxon>Magnoliopsida</taxon>
        <taxon>eudicotyledons</taxon>
        <taxon>Gunneridae</taxon>
        <taxon>Pentapetalae</taxon>
        <taxon>rosids</taxon>
        <taxon>fabids</taxon>
        <taxon>Fabales</taxon>
        <taxon>Fabaceae</taxon>
        <taxon>Papilionoideae</taxon>
        <taxon>50 kb inversion clade</taxon>
        <taxon>NPAAA clade</taxon>
        <taxon>Hologalegina</taxon>
        <taxon>IRL clade</taxon>
        <taxon>Fabeae</taxon>
        <taxon>Vicia</taxon>
    </lineage>
</organism>
<evidence type="ECO:0000256" key="2">
    <source>
        <dbReference type="ARBA" id="ARBA00022723"/>
    </source>
</evidence>
<evidence type="ECO:0000256" key="4">
    <source>
        <dbReference type="ARBA" id="ARBA00023002"/>
    </source>
</evidence>
<keyword evidence="3" id="KW-0223">Dioxygenase</keyword>
<evidence type="ECO:0000256" key="6">
    <source>
        <dbReference type="SAM" id="MobiDB-lite"/>
    </source>
</evidence>
<dbReference type="GO" id="GO:0051213">
    <property type="term" value="F:dioxygenase activity"/>
    <property type="evidence" value="ECO:0007669"/>
    <property type="project" value="UniProtKB-KW"/>
</dbReference>
<dbReference type="PROSITE" id="PS51471">
    <property type="entry name" value="FE2OG_OXY"/>
    <property type="match status" value="1"/>
</dbReference>
<comment type="cofactor">
    <cofactor evidence="1">
        <name>L-ascorbate</name>
        <dbReference type="ChEBI" id="CHEBI:38290"/>
    </cofactor>
</comment>
<gene>
    <name evidence="8" type="ORF">VFH_III161120</name>
</gene>
<feature type="region of interest" description="Disordered" evidence="6">
    <location>
        <begin position="1"/>
        <end position="40"/>
    </location>
</feature>
<dbReference type="GO" id="GO:0005506">
    <property type="term" value="F:iron ion binding"/>
    <property type="evidence" value="ECO:0007669"/>
    <property type="project" value="InterPro"/>
</dbReference>
<sequence length="391" mass="45055">MYHHHKNGSLERRAQASNGDIATTNATNGTVGASNSNSNSITRLLGNPRIDHMPDNYEDLPLDFNPLVFTSLERHLPSHILTLSRDLKAHYMSNILLRYLPHSERVRMQKQKEYRLKIILNYPPLHKEIYTMLSENFFAPSFLRAIKDNTEASFRSIMAEPSRGIYTFEIFQPHFCEMLISEVDHFERWVHETKFRIMRPNTMNQYGAVLDDFGLESMLDKLMNDFIRPIARVFFSEIGGSTLDSHHGFAVEYGANRDVELGFHVDDAEVTLNICLGTQFSGGELFFRGVRCDEHVNTETQSGEVFDYPHVPGHAVLHSGRHRHGARPTISGNRINLILWCRSSAFREIKKYQREFPSWCGECRRKKKERERIAVAATKAELLKRELKSAS</sequence>
<dbReference type="EMBL" id="OX451738">
    <property type="protein sequence ID" value="CAI8604997.1"/>
    <property type="molecule type" value="Genomic_DNA"/>
</dbReference>
<dbReference type="AlphaFoldDB" id="A0AAV1A9B7"/>
<accession>A0AAV1A9B7</accession>
<proteinExistence type="predicted"/>
<keyword evidence="5" id="KW-0408">Iron</keyword>
<keyword evidence="4" id="KW-0560">Oxidoreductase</keyword>
<feature type="compositionally biased region" description="Low complexity" evidence="6">
    <location>
        <begin position="22"/>
        <end position="33"/>
    </location>
</feature>
<dbReference type="GO" id="GO:0031418">
    <property type="term" value="F:L-ascorbic acid binding"/>
    <property type="evidence" value="ECO:0007669"/>
    <property type="project" value="InterPro"/>
</dbReference>
<dbReference type="Gene3D" id="2.60.120.620">
    <property type="entry name" value="q2cbj1_9rhob like domain"/>
    <property type="match status" value="1"/>
</dbReference>
<dbReference type="InterPro" id="IPR006620">
    <property type="entry name" value="Pro_4_hyd_alph"/>
</dbReference>
<dbReference type="Proteomes" id="UP001157006">
    <property type="component" value="Chromosome 3"/>
</dbReference>
<evidence type="ECO:0000259" key="7">
    <source>
        <dbReference type="PROSITE" id="PS51471"/>
    </source>
</evidence>
<feature type="domain" description="Fe2OG dioxygenase" evidence="7">
    <location>
        <begin position="244"/>
        <end position="343"/>
    </location>
</feature>
<keyword evidence="2" id="KW-0479">Metal-binding</keyword>
<evidence type="ECO:0000313" key="9">
    <source>
        <dbReference type="Proteomes" id="UP001157006"/>
    </source>
</evidence>